<dbReference type="Gene3D" id="3.40.50.10810">
    <property type="entry name" value="Tandem AAA-ATPase domain"/>
    <property type="match status" value="1"/>
</dbReference>
<dbReference type="PANTHER" id="PTHR45766:SF6">
    <property type="entry name" value="SWI_SNF-RELATED MATRIX-ASSOCIATED ACTIN-DEPENDENT REGULATOR OF CHROMATIN SUBFAMILY A-LIKE PROTEIN 1"/>
    <property type="match status" value="1"/>
</dbReference>
<protein>
    <recommendedName>
        <fullName evidence="7">Helicase</fullName>
    </recommendedName>
</protein>
<dbReference type="GO" id="GO:0016787">
    <property type="term" value="F:hydrolase activity"/>
    <property type="evidence" value="ECO:0007669"/>
    <property type="project" value="UniProtKB-KW"/>
</dbReference>
<dbReference type="RefSeq" id="WP_135993581.1">
    <property type="nucleotide sequence ID" value="NZ_SRYD01000043.1"/>
</dbReference>
<dbReference type="SUPFAM" id="SSF52540">
    <property type="entry name" value="P-loop containing nucleoside triphosphate hydrolases"/>
    <property type="match status" value="2"/>
</dbReference>
<dbReference type="InterPro" id="IPR038718">
    <property type="entry name" value="SNF2-like_sf"/>
</dbReference>
<gene>
    <name evidence="5" type="ORF">E5333_10560</name>
</gene>
<dbReference type="InterPro" id="IPR014001">
    <property type="entry name" value="Helicase_ATP-bd"/>
</dbReference>
<dbReference type="EMBL" id="SRYD01000043">
    <property type="protein sequence ID" value="TGY72061.1"/>
    <property type="molecule type" value="Genomic_DNA"/>
</dbReference>
<evidence type="ECO:0000259" key="3">
    <source>
        <dbReference type="PROSITE" id="PS51192"/>
    </source>
</evidence>
<dbReference type="CDD" id="cd18793">
    <property type="entry name" value="SF2_C_SNF"/>
    <property type="match status" value="1"/>
</dbReference>
<reference evidence="5 6" key="1">
    <citation type="submission" date="2019-04" db="EMBL/GenBank/DDBJ databases">
        <title>Microbes associate with the intestines of laboratory mice.</title>
        <authorList>
            <person name="Navarre W."/>
            <person name="Wong E."/>
            <person name="Huang K."/>
            <person name="Tropini C."/>
            <person name="Ng K."/>
            <person name="Yu B."/>
        </authorList>
    </citation>
    <scope>NUCLEOTIDE SEQUENCE [LARGE SCALE GENOMIC DNA]</scope>
    <source>
        <strain evidence="5 6">NM06_A21</strain>
    </source>
</reference>
<feature type="domain" description="Helicase ATP-binding" evidence="3">
    <location>
        <begin position="111"/>
        <end position="291"/>
    </location>
</feature>
<feature type="coiled-coil region" evidence="2">
    <location>
        <begin position="973"/>
        <end position="1000"/>
    </location>
</feature>
<evidence type="ECO:0000313" key="5">
    <source>
        <dbReference type="EMBL" id="TGY72061.1"/>
    </source>
</evidence>
<dbReference type="PROSITE" id="PS51192">
    <property type="entry name" value="HELICASE_ATP_BIND_1"/>
    <property type="match status" value="1"/>
</dbReference>
<dbReference type="Gene3D" id="3.40.50.300">
    <property type="entry name" value="P-loop containing nucleotide triphosphate hydrolases"/>
    <property type="match status" value="1"/>
</dbReference>
<dbReference type="Proteomes" id="UP000306630">
    <property type="component" value="Unassembled WGS sequence"/>
</dbReference>
<feature type="coiled-coil region" evidence="2">
    <location>
        <begin position="676"/>
        <end position="710"/>
    </location>
</feature>
<dbReference type="SMART" id="SM00487">
    <property type="entry name" value="DEXDc"/>
    <property type="match status" value="1"/>
</dbReference>
<dbReference type="Pfam" id="PF00271">
    <property type="entry name" value="Helicase_C"/>
    <property type="match status" value="1"/>
</dbReference>
<dbReference type="Pfam" id="PF00176">
    <property type="entry name" value="SNF2-rel_dom"/>
    <property type="match status" value="1"/>
</dbReference>
<evidence type="ECO:0000256" key="1">
    <source>
        <dbReference type="ARBA" id="ARBA00022801"/>
    </source>
</evidence>
<evidence type="ECO:0000313" key="6">
    <source>
        <dbReference type="Proteomes" id="UP000306630"/>
    </source>
</evidence>
<dbReference type="GO" id="GO:0005524">
    <property type="term" value="F:ATP binding"/>
    <property type="evidence" value="ECO:0007669"/>
    <property type="project" value="InterPro"/>
</dbReference>
<sequence length="1052" mass="120976">MAKFSCGDTVLNIVTQQKGVVCEVCPPARGRQLYRVRYNESLETCLEQNLDGFFEIENPFERVRKGIFGNRDQFVLVNTTYKINNSNNNTISSLKASKTLFKAYQFKPLLKFLNSHTRRILIADEVGLGKTIEAGHILLELKAREEFKTALIVCPNSLKIKWQTELQEKFGLSFKIYESLNDAVEDLKAHPQNARGILNYEKIRAKRKDDSKSNDDTGPTNALIEFLQSGQRKYSVVLCDEAHKMRNNETQIYRGMTRILDYADSVVFLTATPIMLGENDLYNLLHLLEPYDFDNQEVFRNLISANRPFVKAISMLNANEPLPAIKELLTNSEIKETHEIGELIYSTDSTVKELYSGIPLYEKILEMLDKEDSLALRAQLQSDISAMSSINNVFSRTRKREVSTDERQQTERKAHKINICLSEREREIYDEVIDNYLESKGGVEYDIYGEEIMPKGAILGLIQKKRMVASSVNGYRLFTDNDCDVEAFCNDVSSQNNLPDSKIDNLVEIFNGVKAAGASKVIVFSIFKFTVRYLAIRLQKMGYKVFAIHGDIKEREKIIQEFKACRDFCVLLSTEVGSEGLDMQFCSHLVNYDLPWNPMVVEQRIGRIDRFGQKAAQVHIYNLVVRDSIQELIYDRLLERIGVFQGVIGDLEMILEEMTESFLKLENDLYGMNLSKAAQEKKIRDIEKAIENQKIQLDQVEEGMTNALSNDIYFQNEISKIRDQKLYVTEEELKNYVRMLVAEKLKTCVFERVNTHEYSFGVPKSTPTVLTNFITANQPLGSDFEDLFRAYRQDILEDFRETGKRVLTFEQEYAFDNKNADYVNIYNPIIIAASVHFKEAITDIGKTFQLGYHIPKEIEIPKGVYYLAVYSVSTKRRIMGKEVSSDILVPVLYNVDKDMTITDEVVNMKIFGDIQDNAKFLDTSDISDNLSAEACANMESDFTAFISDYVIRRKAEIAIKDDSQRELRLRQLKEYYAARIKKEERNIRDEEQNIEWLSDEKEVSRAKNRLQLANNRLKMLHTSKDAAFEKINSSQPPIITHTLVSLSKVVMN</sequence>
<dbReference type="InterPro" id="IPR049730">
    <property type="entry name" value="SNF2/RAD54-like_C"/>
</dbReference>
<accession>A0A4S2FS67</accession>
<dbReference type="InterPro" id="IPR000330">
    <property type="entry name" value="SNF2_N"/>
</dbReference>
<evidence type="ECO:0008006" key="7">
    <source>
        <dbReference type="Google" id="ProtNLM"/>
    </source>
</evidence>
<proteinExistence type="predicted"/>
<dbReference type="PANTHER" id="PTHR45766">
    <property type="entry name" value="DNA ANNEALING HELICASE AND ENDONUCLEASE ZRANB3 FAMILY MEMBER"/>
    <property type="match status" value="1"/>
</dbReference>
<comment type="caution">
    <text evidence="5">The sequence shown here is derived from an EMBL/GenBank/DDBJ whole genome shotgun (WGS) entry which is preliminary data.</text>
</comment>
<name>A0A4S2FS67_9BACT</name>
<keyword evidence="1" id="KW-0378">Hydrolase</keyword>
<keyword evidence="2" id="KW-0175">Coiled coil</keyword>
<evidence type="ECO:0000259" key="4">
    <source>
        <dbReference type="PROSITE" id="PS51194"/>
    </source>
</evidence>
<feature type="domain" description="Helicase C-terminal" evidence="4">
    <location>
        <begin position="505"/>
        <end position="670"/>
    </location>
</feature>
<dbReference type="InterPro" id="IPR027417">
    <property type="entry name" value="P-loop_NTPase"/>
</dbReference>
<dbReference type="AlphaFoldDB" id="A0A4S2FS67"/>
<dbReference type="SMART" id="SM00490">
    <property type="entry name" value="HELICc"/>
    <property type="match status" value="1"/>
</dbReference>
<dbReference type="InterPro" id="IPR001650">
    <property type="entry name" value="Helicase_C-like"/>
</dbReference>
<organism evidence="5 6">
    <name type="scientific">Muribaculum intestinale</name>
    <dbReference type="NCBI Taxonomy" id="1796646"/>
    <lineage>
        <taxon>Bacteria</taxon>
        <taxon>Pseudomonadati</taxon>
        <taxon>Bacteroidota</taxon>
        <taxon>Bacteroidia</taxon>
        <taxon>Bacteroidales</taxon>
        <taxon>Muribaculaceae</taxon>
        <taxon>Muribaculum</taxon>
    </lineage>
</organism>
<dbReference type="PROSITE" id="PS51194">
    <property type="entry name" value="HELICASE_CTER"/>
    <property type="match status" value="1"/>
</dbReference>
<evidence type="ECO:0000256" key="2">
    <source>
        <dbReference type="SAM" id="Coils"/>
    </source>
</evidence>